<dbReference type="RefSeq" id="WP_062382982.1">
    <property type="nucleotide sequence ID" value="NZ_CP014544.1"/>
</dbReference>
<name>A0A127M1V3_9GAMM</name>
<dbReference type="STRING" id="1470434.AZF00_02420"/>
<proteinExistence type="predicted"/>
<protein>
    <recommendedName>
        <fullName evidence="3">Capsule polysaccharide biosynthesis protein</fullName>
    </recommendedName>
</protein>
<dbReference type="AlphaFoldDB" id="A0A127M1V3"/>
<dbReference type="Proteomes" id="UP000074119">
    <property type="component" value="Chromosome"/>
</dbReference>
<dbReference type="KEGG" id="zal:AZF00_02420"/>
<organism evidence="1 2">
    <name type="scientific">Zhongshania aliphaticivorans</name>
    <dbReference type="NCBI Taxonomy" id="1470434"/>
    <lineage>
        <taxon>Bacteria</taxon>
        <taxon>Pseudomonadati</taxon>
        <taxon>Pseudomonadota</taxon>
        <taxon>Gammaproteobacteria</taxon>
        <taxon>Cellvibrionales</taxon>
        <taxon>Spongiibacteraceae</taxon>
        <taxon>Zhongshania</taxon>
    </lineage>
</organism>
<dbReference type="EMBL" id="CP014544">
    <property type="protein sequence ID" value="AMO67222.1"/>
    <property type="molecule type" value="Genomic_DNA"/>
</dbReference>
<evidence type="ECO:0008006" key="3">
    <source>
        <dbReference type="Google" id="ProtNLM"/>
    </source>
</evidence>
<gene>
    <name evidence="1" type="ORF">AZF00_02420</name>
</gene>
<evidence type="ECO:0000313" key="2">
    <source>
        <dbReference type="Proteomes" id="UP000074119"/>
    </source>
</evidence>
<evidence type="ECO:0000313" key="1">
    <source>
        <dbReference type="EMBL" id="AMO67222.1"/>
    </source>
</evidence>
<reference evidence="1 2" key="1">
    <citation type="submission" date="2015-12" db="EMBL/GenBank/DDBJ databases">
        <authorList>
            <person name="Shamseldin A."/>
            <person name="Moawad H."/>
            <person name="Abd El-Rahim W.M."/>
            <person name="Sadowsky M.J."/>
        </authorList>
    </citation>
    <scope>NUCLEOTIDE SEQUENCE [LARGE SCALE GENOMIC DNA]</scope>
    <source>
        <strain evidence="1 2">SM2</strain>
    </source>
</reference>
<sequence length="342" mass="38681">MKVLFTLGVYQEDRPERWAAKHGVFFALANSLTKLGHEILFYCNKKSVKSRFVTSKYKYYFEGEDIFSEVLLKNGIQCVVVWGGRTDADDKLRRSCPENIKLIYAEAGWFPQAGTCYFSEFGTNANAQFLKEGLQDHHFNAASFARARRKVLGASIGYFRCLKLPNFYEVKKFDSTKPIFLPLQDEGDTNIVLSSPVKSMALFISKFAEQYPQVSFIARPHPRASYSSLPAHDNVTYQSSAVDPYTDFDRYGGVVGINSTMLLQYALLGLPVAGVGKGVATGSGAYFDLEYDQLPSQLDDIVYDVHSSAKFFDYMLRNKQLAVRNLMNTRYVSKSYLMGMFE</sequence>
<accession>A0A127M1V3</accession>